<evidence type="ECO:0000313" key="1">
    <source>
        <dbReference type="EMBL" id="CAG8688078.1"/>
    </source>
</evidence>
<accession>A0ACA9P350</accession>
<proteinExistence type="predicted"/>
<evidence type="ECO:0000313" key="2">
    <source>
        <dbReference type="Proteomes" id="UP000789366"/>
    </source>
</evidence>
<keyword evidence="2" id="KW-1185">Reference proteome</keyword>
<dbReference type="Proteomes" id="UP000789366">
    <property type="component" value="Unassembled WGS sequence"/>
</dbReference>
<organism evidence="1 2">
    <name type="scientific">Cetraspora pellucida</name>
    <dbReference type="NCBI Taxonomy" id="1433469"/>
    <lineage>
        <taxon>Eukaryota</taxon>
        <taxon>Fungi</taxon>
        <taxon>Fungi incertae sedis</taxon>
        <taxon>Mucoromycota</taxon>
        <taxon>Glomeromycotina</taxon>
        <taxon>Glomeromycetes</taxon>
        <taxon>Diversisporales</taxon>
        <taxon>Gigasporaceae</taxon>
        <taxon>Cetraspora</taxon>
    </lineage>
</organism>
<dbReference type="EMBL" id="CAJVPW010020188">
    <property type="protein sequence ID" value="CAG8688078.1"/>
    <property type="molecule type" value="Genomic_DNA"/>
</dbReference>
<feature type="non-terminal residue" evidence="1">
    <location>
        <position position="187"/>
    </location>
</feature>
<protein>
    <submittedName>
        <fullName evidence="1">15868_t:CDS:1</fullName>
    </submittedName>
</protein>
<reference evidence="1" key="1">
    <citation type="submission" date="2021-06" db="EMBL/GenBank/DDBJ databases">
        <authorList>
            <person name="Kallberg Y."/>
            <person name="Tangrot J."/>
            <person name="Rosling A."/>
        </authorList>
    </citation>
    <scope>NUCLEOTIDE SEQUENCE</scope>
    <source>
        <strain evidence="1">28 12/20/2015</strain>
    </source>
</reference>
<comment type="caution">
    <text evidence="1">The sequence shown here is derived from an EMBL/GenBank/DDBJ whole genome shotgun (WGS) entry which is preliminary data.</text>
</comment>
<gene>
    <name evidence="1" type="ORF">SPELUC_LOCUS10600</name>
</gene>
<sequence length="187" mass="21298">MTILKGMNFILLLLNIFDVIVLTYPIDDSNLVERKSAFPPGEACVFNAPKNAKRQGHMAWGFQYNASTYVYGSDNGKIPKSKKKDWLQFEGNHSTMLKFFKDYKFPKNYRYEYYNCEKVENPDPSSAINQTLISKEQDYHLLGCNCLDDTIAILTAYNAPGVPPVNGKLISPNWWFDHLAKDGNPNG</sequence>
<name>A0ACA9P350_9GLOM</name>